<comment type="similarity">
    <text evidence="2 7">Belongs to the SCAMP family.</text>
</comment>
<keyword evidence="4 7" id="KW-1133">Transmembrane helix</keyword>
<evidence type="ECO:0000256" key="4">
    <source>
        <dbReference type="ARBA" id="ARBA00022989"/>
    </source>
</evidence>
<dbReference type="GO" id="GO:0030658">
    <property type="term" value="C:transport vesicle membrane"/>
    <property type="evidence" value="ECO:0007669"/>
    <property type="project" value="UniProtKB-SubCell"/>
</dbReference>
<keyword evidence="3 7" id="KW-0812">Transmembrane</keyword>
<dbReference type="Pfam" id="PF04144">
    <property type="entry name" value="SCAMP"/>
    <property type="match status" value="1"/>
</dbReference>
<protein>
    <recommendedName>
        <fullName evidence="7">Secretory carrier-associated membrane protein</fullName>
        <shortName evidence="7">Secretory carrier membrane protein</shortName>
    </recommendedName>
</protein>
<comment type="subcellular location">
    <subcellularLocation>
        <location evidence="7">Cell membrane</location>
        <topology evidence="7">Multi-pass membrane protein</topology>
    </subcellularLocation>
    <subcellularLocation>
        <location evidence="7">Cytoplasmic vesicle</location>
        <location evidence="7">Secretory vesicle membrane</location>
        <topology evidence="7">Multi-pass membrane protein</topology>
    </subcellularLocation>
</comment>
<keyword evidence="7" id="KW-0813">Transport</keyword>
<evidence type="ECO:0000256" key="2">
    <source>
        <dbReference type="ARBA" id="ARBA00010482"/>
    </source>
</evidence>
<evidence type="ECO:0000256" key="6">
    <source>
        <dbReference type="ARBA" id="ARBA00023329"/>
    </source>
</evidence>
<dbReference type="GO" id="GO:0005886">
    <property type="term" value="C:plasma membrane"/>
    <property type="evidence" value="ECO:0007669"/>
    <property type="project" value="UniProtKB-SubCell"/>
</dbReference>
<sequence length="143" mass="16089">MDCGGEFKITPEKIDTGTVILERFGEQDFAEAIPEFAGINGGGVDIDSMALLKYSGSNLTVALIKGRGPTIWFMSIIYFIFGVLGAYIFWYRPLYQAMDMIHESMIQCVHVIWRADSALKFYGVRCCILIGRYPLHQSSFTKP</sequence>
<comment type="function">
    <text evidence="1 7">Probably involved in membrane trafficking.</text>
</comment>
<keyword evidence="6 7" id="KW-0968">Cytoplasmic vesicle</keyword>
<evidence type="ECO:0000256" key="7">
    <source>
        <dbReference type="RuleBase" id="RU363122"/>
    </source>
</evidence>
<comment type="caution">
    <text evidence="7">Lacks conserved residue(s) required for the propagation of feature annotation.</text>
</comment>
<name>A0A816MMD6_BRANA</name>
<dbReference type="EMBL" id="HG994371">
    <property type="protein sequence ID" value="CAF2001665.1"/>
    <property type="molecule type" value="Genomic_DNA"/>
</dbReference>
<gene>
    <name evidence="8" type="ORF">DARMORV10_C07P34280.1</name>
</gene>
<dbReference type="GO" id="GO:0015031">
    <property type="term" value="P:protein transport"/>
    <property type="evidence" value="ECO:0007669"/>
    <property type="project" value="InterPro"/>
</dbReference>
<evidence type="ECO:0000256" key="1">
    <source>
        <dbReference type="ARBA" id="ARBA00004003"/>
    </source>
</evidence>
<proteinExistence type="inferred from homology"/>
<evidence type="ECO:0000313" key="8">
    <source>
        <dbReference type="EMBL" id="CAF2001665.1"/>
    </source>
</evidence>
<feature type="transmembrane region" description="Helical" evidence="7">
    <location>
        <begin position="71"/>
        <end position="90"/>
    </location>
</feature>
<dbReference type="AlphaFoldDB" id="A0A816MMD6"/>
<evidence type="ECO:0000256" key="3">
    <source>
        <dbReference type="ARBA" id="ARBA00022692"/>
    </source>
</evidence>
<accession>A0A816MMD6</accession>
<keyword evidence="7" id="KW-1003">Cell membrane</keyword>
<dbReference type="Proteomes" id="UP001295469">
    <property type="component" value="Chromosome C07"/>
</dbReference>
<organism evidence="8">
    <name type="scientific">Brassica napus</name>
    <name type="common">Rape</name>
    <dbReference type="NCBI Taxonomy" id="3708"/>
    <lineage>
        <taxon>Eukaryota</taxon>
        <taxon>Viridiplantae</taxon>
        <taxon>Streptophyta</taxon>
        <taxon>Embryophyta</taxon>
        <taxon>Tracheophyta</taxon>
        <taxon>Spermatophyta</taxon>
        <taxon>Magnoliopsida</taxon>
        <taxon>eudicotyledons</taxon>
        <taxon>Gunneridae</taxon>
        <taxon>Pentapetalae</taxon>
        <taxon>rosids</taxon>
        <taxon>malvids</taxon>
        <taxon>Brassicales</taxon>
        <taxon>Brassicaceae</taxon>
        <taxon>Brassiceae</taxon>
        <taxon>Brassica</taxon>
    </lineage>
</organism>
<dbReference type="InterPro" id="IPR007273">
    <property type="entry name" value="SCAMP"/>
</dbReference>
<evidence type="ECO:0000256" key="5">
    <source>
        <dbReference type="ARBA" id="ARBA00023136"/>
    </source>
</evidence>
<keyword evidence="5 7" id="KW-0472">Membrane</keyword>
<reference evidence="8" key="1">
    <citation type="submission" date="2021-01" db="EMBL/GenBank/DDBJ databases">
        <authorList>
            <consortium name="Genoscope - CEA"/>
            <person name="William W."/>
        </authorList>
    </citation>
    <scope>NUCLEOTIDE SEQUENCE</scope>
</reference>